<feature type="domain" description="PDZ" evidence="4">
    <location>
        <begin position="476"/>
        <end position="547"/>
    </location>
</feature>
<dbReference type="SMART" id="SM00228">
    <property type="entry name" value="PDZ"/>
    <property type="match status" value="6"/>
</dbReference>
<dbReference type="GeneTree" id="ENSGT00940000167053"/>
<dbReference type="Pfam" id="PF00625">
    <property type="entry name" value="Guanylate_kin"/>
    <property type="match status" value="1"/>
</dbReference>
<name>A0A8C4Q764_EPTBU</name>
<reference evidence="5" key="2">
    <citation type="submission" date="2025-09" db="UniProtKB">
        <authorList>
            <consortium name="Ensembl"/>
        </authorList>
    </citation>
    <scope>IDENTIFICATION</scope>
</reference>
<evidence type="ECO:0000313" key="6">
    <source>
        <dbReference type="Proteomes" id="UP000694388"/>
    </source>
</evidence>
<reference evidence="5" key="1">
    <citation type="submission" date="2025-08" db="UniProtKB">
        <authorList>
            <consortium name="Ensembl"/>
        </authorList>
    </citation>
    <scope>IDENTIFICATION</scope>
</reference>
<dbReference type="PROSITE" id="PS00856">
    <property type="entry name" value="GUANYLATE_KINASE_1"/>
    <property type="match status" value="1"/>
</dbReference>
<dbReference type="Gene3D" id="3.30.63.10">
    <property type="entry name" value="Guanylate Kinase phosphate binding domain"/>
    <property type="match status" value="1"/>
</dbReference>
<evidence type="ECO:0000313" key="5">
    <source>
        <dbReference type="Ensembl" id="ENSEBUP00000010715.1"/>
    </source>
</evidence>
<dbReference type="InterPro" id="IPR027417">
    <property type="entry name" value="P-loop_NTPase"/>
</dbReference>
<evidence type="ECO:0000259" key="3">
    <source>
        <dbReference type="PROSITE" id="PS50052"/>
    </source>
</evidence>
<dbReference type="SUPFAM" id="SSF52540">
    <property type="entry name" value="P-loop containing nucleoside triphosphate hydrolases"/>
    <property type="match status" value="1"/>
</dbReference>
<dbReference type="InterPro" id="IPR001478">
    <property type="entry name" value="PDZ"/>
</dbReference>
<dbReference type="GO" id="GO:0007165">
    <property type="term" value="P:signal transduction"/>
    <property type="evidence" value="ECO:0007669"/>
    <property type="project" value="TreeGrafter"/>
</dbReference>
<evidence type="ECO:0000256" key="2">
    <source>
        <dbReference type="ARBA" id="ARBA00023136"/>
    </source>
</evidence>
<dbReference type="Proteomes" id="UP000694388">
    <property type="component" value="Unplaced"/>
</dbReference>
<dbReference type="Pfam" id="PF00595">
    <property type="entry name" value="PDZ"/>
    <property type="match status" value="3"/>
</dbReference>
<dbReference type="InterPro" id="IPR036034">
    <property type="entry name" value="PDZ_sf"/>
</dbReference>
<dbReference type="InterPro" id="IPR008144">
    <property type="entry name" value="Guanylate_kin-like_dom"/>
</dbReference>
<protein>
    <submittedName>
        <fullName evidence="5">Uncharacterized protein</fullName>
    </submittedName>
</protein>
<dbReference type="CDD" id="cd06735">
    <property type="entry name" value="PDZ5_MAGI-1_3-like"/>
    <property type="match status" value="1"/>
</dbReference>
<keyword evidence="2" id="KW-0472">Membrane</keyword>
<evidence type="ECO:0000256" key="1">
    <source>
        <dbReference type="ARBA" id="ARBA00004170"/>
    </source>
</evidence>
<dbReference type="Pfam" id="PF17820">
    <property type="entry name" value="PDZ_6"/>
    <property type="match status" value="1"/>
</dbReference>
<dbReference type="InterPro" id="IPR041489">
    <property type="entry name" value="PDZ_6"/>
</dbReference>
<dbReference type="SMART" id="SM00072">
    <property type="entry name" value="GuKc"/>
    <property type="match status" value="1"/>
</dbReference>
<feature type="domain" description="PDZ" evidence="4">
    <location>
        <begin position="24"/>
        <end position="107"/>
    </location>
</feature>
<comment type="subcellular location">
    <subcellularLocation>
        <location evidence="1">Membrane</location>
        <topology evidence="1">Peripheral membrane protein</topology>
    </subcellularLocation>
</comment>
<proteinExistence type="predicted"/>
<dbReference type="FunFam" id="2.30.42.10:FF:000005">
    <property type="entry name" value="Membrane associated guanylate kinase, WW and PDZ domain containing 1"/>
    <property type="match status" value="1"/>
</dbReference>
<dbReference type="GO" id="GO:0005737">
    <property type="term" value="C:cytoplasm"/>
    <property type="evidence" value="ECO:0007669"/>
    <property type="project" value="TreeGrafter"/>
</dbReference>
<feature type="domain" description="PDZ" evidence="4">
    <location>
        <begin position="575"/>
        <end position="631"/>
    </location>
</feature>
<dbReference type="AlphaFoldDB" id="A0A8C4Q764"/>
<dbReference type="GO" id="GO:0016020">
    <property type="term" value="C:membrane"/>
    <property type="evidence" value="ECO:0007669"/>
    <property type="project" value="UniProtKB-SubCell"/>
</dbReference>
<feature type="domain" description="Guanylate kinase-like" evidence="3">
    <location>
        <begin position="126"/>
        <end position="191"/>
    </location>
</feature>
<dbReference type="Gene3D" id="2.30.42.10">
    <property type="match status" value="6"/>
</dbReference>
<accession>A0A8C4Q764</accession>
<dbReference type="PROSITE" id="PS50052">
    <property type="entry name" value="GUANYLATE_KINASE_2"/>
    <property type="match status" value="1"/>
</dbReference>
<dbReference type="Ensembl" id="ENSEBUT00000011267.1">
    <property type="protein sequence ID" value="ENSEBUP00000010715.1"/>
    <property type="gene ID" value="ENSEBUG00000006877.1"/>
</dbReference>
<dbReference type="PANTHER" id="PTHR10316:SF40">
    <property type="entry name" value="LD27118P"/>
    <property type="match status" value="1"/>
</dbReference>
<dbReference type="PANTHER" id="PTHR10316">
    <property type="entry name" value="MEMBRANE ASSOCIATED GUANYLATE KINASE-RELATED"/>
    <property type="match status" value="1"/>
</dbReference>
<feature type="domain" description="PDZ" evidence="4">
    <location>
        <begin position="232"/>
        <end position="303"/>
    </location>
</feature>
<sequence length="803" mass="87306">MWQPNKAKKKKYATMKHWSSRVHEITVARTPDGRMPFSIIGGAQVARFPYVGDTVPDIPNVGGSVPKSGHIILEANGTPLGGLTNRDVLAIIANCSEPLRLKFIKAGRAVPYDLRVYLNRRFATGSIDHVLQQNIRDNLYLRTIPCTTRPPREGEVPGVDYNFISEEEFLFLEQSGALMETGTYNGTYYNSHYLLEIDDPKHGTYYLFLIVSSTAPSLGTGFAAALRGAAVTALLRKTSRGFGFTVVGGDSPGEPVQVRGLVPGGPATEDGHMVPGDVITHVDGECVLGRTQSDVVDLLRTAPIGATVRIDLCRGYPLPIDSMTHDPSSRVAKSMVQKTGEVKNKRALVCRHPGFWEVNQNGLTGRMHASMDKGHKTNIWPLRLNDCSFTLLSPLLGSGDFGFTLTDSPSGERIRHIARGPQSPMAGSSWESLCEGDVLVEAAGRSVHGWAHSDIIRTFREWPQGEPLHLVVARPRVSTRTKQTDSFEPGFGFRLVGGEPIRVGALVPGGAAERDGRLHPGDELLAIDGVPTVGIPHARAVSLMQRAARTGRARLRLRYITESPTFRKEQNCQGLGHIVPEGAAAREGHLQVGDRVVAIDGESLLGLTHADIVSRVAAAEHLITLTVSPSRIACRFEWVLDVLSCFVTLTECLLFFLSVVDSTKYYYPVVVSNSQSDSRFDFQQEGTFYMVELERGPQGFGFSVRGGREAGIPLLVLRLADGGPAALSGRMQIGDELVEIGGESCRGMSHSRALQLIRGSGQHVSLLLKRGTGRLPGVPRSLCSSNNTVLIKFPKSRLTAHLN</sequence>
<organism evidence="5 6">
    <name type="scientific">Eptatretus burgeri</name>
    <name type="common">Inshore hagfish</name>
    <dbReference type="NCBI Taxonomy" id="7764"/>
    <lineage>
        <taxon>Eukaryota</taxon>
        <taxon>Metazoa</taxon>
        <taxon>Chordata</taxon>
        <taxon>Craniata</taxon>
        <taxon>Vertebrata</taxon>
        <taxon>Cyclostomata</taxon>
        <taxon>Myxini</taxon>
        <taxon>Myxiniformes</taxon>
        <taxon>Myxinidae</taxon>
        <taxon>Eptatretinae</taxon>
        <taxon>Eptatretus</taxon>
    </lineage>
</organism>
<dbReference type="InterPro" id="IPR020590">
    <property type="entry name" value="Guanylate_kinase_CS"/>
</dbReference>
<feature type="domain" description="PDZ" evidence="4">
    <location>
        <begin position="690"/>
        <end position="772"/>
    </location>
</feature>
<keyword evidence="6" id="KW-1185">Reference proteome</keyword>
<evidence type="ECO:0000259" key="4">
    <source>
        <dbReference type="PROSITE" id="PS50106"/>
    </source>
</evidence>
<dbReference type="InterPro" id="IPR008145">
    <property type="entry name" value="GK/Ca_channel_bsu"/>
</dbReference>
<dbReference type="PROSITE" id="PS50106">
    <property type="entry name" value="PDZ"/>
    <property type="match status" value="5"/>
</dbReference>
<dbReference type="SUPFAM" id="SSF50156">
    <property type="entry name" value="PDZ domain-like"/>
    <property type="match status" value="6"/>
</dbReference>